<dbReference type="AlphaFoldDB" id="A0A8C0XVW6"/>
<name>A0A8C0XVW6_CASCN</name>
<dbReference type="InterPro" id="IPR013783">
    <property type="entry name" value="Ig-like_fold"/>
</dbReference>
<dbReference type="Ensembl" id="ENSCCNT00000041602.1">
    <property type="protein sequence ID" value="ENSCCNP00000033162.1"/>
    <property type="gene ID" value="ENSCCNG00000031409.1"/>
</dbReference>
<sequence length="63" mass="7283">REIIKCFLAFVNTAGPPYPQFCGINLNPPQNVQVYLIDDSFTLMWNRSDESDTNMTFSAEYQM</sequence>
<reference evidence="1" key="1">
    <citation type="submission" date="2023-09" db="UniProtKB">
        <authorList>
            <consortium name="Ensembl"/>
        </authorList>
    </citation>
    <scope>IDENTIFICATION</scope>
</reference>
<proteinExistence type="predicted"/>
<protein>
    <submittedName>
        <fullName evidence="1">Uncharacterized protein</fullName>
    </submittedName>
</protein>
<dbReference type="Gene3D" id="2.60.40.10">
    <property type="entry name" value="Immunoglobulins"/>
    <property type="match status" value="1"/>
</dbReference>
<organism evidence="1">
    <name type="scientific">Castor canadensis</name>
    <name type="common">American beaver</name>
    <dbReference type="NCBI Taxonomy" id="51338"/>
    <lineage>
        <taxon>Eukaryota</taxon>
        <taxon>Metazoa</taxon>
        <taxon>Chordata</taxon>
        <taxon>Craniata</taxon>
        <taxon>Vertebrata</taxon>
        <taxon>Euteleostomi</taxon>
        <taxon>Mammalia</taxon>
        <taxon>Eutheria</taxon>
        <taxon>Euarchontoglires</taxon>
        <taxon>Glires</taxon>
        <taxon>Rodentia</taxon>
        <taxon>Castorimorpha</taxon>
        <taxon>Castoridae</taxon>
        <taxon>Castor</taxon>
    </lineage>
</organism>
<evidence type="ECO:0000313" key="1">
    <source>
        <dbReference type="Ensembl" id="ENSCCNP00000033162.1"/>
    </source>
</evidence>
<accession>A0A8C0XVW6</accession>